<feature type="compositionally biased region" description="Basic and acidic residues" evidence="1">
    <location>
        <begin position="83"/>
        <end position="94"/>
    </location>
</feature>
<proteinExistence type="predicted"/>
<dbReference type="EMBL" id="HBIH01008155">
    <property type="protein sequence ID" value="CAE0322757.1"/>
    <property type="molecule type" value="Transcribed_RNA"/>
</dbReference>
<evidence type="ECO:0000313" key="2">
    <source>
        <dbReference type="EMBL" id="CAE0322757.1"/>
    </source>
</evidence>
<organism evidence="2">
    <name type="scientific">Strombidium inclinatum</name>
    <dbReference type="NCBI Taxonomy" id="197538"/>
    <lineage>
        <taxon>Eukaryota</taxon>
        <taxon>Sar</taxon>
        <taxon>Alveolata</taxon>
        <taxon>Ciliophora</taxon>
        <taxon>Intramacronucleata</taxon>
        <taxon>Spirotrichea</taxon>
        <taxon>Oligotrichia</taxon>
        <taxon>Strombidiidae</taxon>
        <taxon>Strombidium</taxon>
    </lineage>
</organism>
<name>A0A7S3IGE9_9SPIT</name>
<evidence type="ECO:0000256" key="1">
    <source>
        <dbReference type="SAM" id="MobiDB-lite"/>
    </source>
</evidence>
<sequence length="102" mass="11822">MVIQTEEMQWTYEIRGSHPQYKIPEAKGGRINNRLSTKVLKKLNEKQQMKKNFMKENLKQLQVIQRSPKKTGVTSQVFQNRGSEGEIKTKKEMSPGKSVSQN</sequence>
<reference evidence="2" key="1">
    <citation type="submission" date="2021-01" db="EMBL/GenBank/DDBJ databases">
        <authorList>
            <person name="Corre E."/>
            <person name="Pelletier E."/>
            <person name="Niang G."/>
            <person name="Scheremetjew M."/>
            <person name="Finn R."/>
            <person name="Kale V."/>
            <person name="Holt S."/>
            <person name="Cochrane G."/>
            <person name="Meng A."/>
            <person name="Brown T."/>
            <person name="Cohen L."/>
        </authorList>
    </citation>
    <scope>NUCLEOTIDE SEQUENCE</scope>
    <source>
        <strain evidence="2">S3</strain>
    </source>
</reference>
<feature type="compositionally biased region" description="Polar residues" evidence="1">
    <location>
        <begin position="72"/>
        <end position="82"/>
    </location>
</feature>
<dbReference type="AlphaFoldDB" id="A0A7S3IGE9"/>
<accession>A0A7S3IGE9</accession>
<gene>
    <name evidence="2" type="ORF">SINC0208_LOCUS3341</name>
</gene>
<feature type="region of interest" description="Disordered" evidence="1">
    <location>
        <begin position="67"/>
        <end position="102"/>
    </location>
</feature>
<protein>
    <submittedName>
        <fullName evidence="2">Uncharacterized protein</fullName>
    </submittedName>
</protein>